<feature type="transmembrane region" description="Helical" evidence="10">
    <location>
        <begin position="104"/>
        <end position="122"/>
    </location>
</feature>
<gene>
    <name evidence="13" type="ORF">LVJ94_10695</name>
</gene>
<dbReference type="InterPro" id="IPR002524">
    <property type="entry name" value="Cation_efflux"/>
</dbReference>
<keyword evidence="3" id="KW-0813">Transport</keyword>
<dbReference type="NCBIfam" id="TIGR01297">
    <property type="entry name" value="CDF"/>
    <property type="match status" value="1"/>
</dbReference>
<feature type="compositionally biased region" description="Basic residues" evidence="9">
    <location>
        <begin position="23"/>
        <end position="43"/>
    </location>
</feature>
<feature type="domain" description="Cation efflux protein cytoplasmic" evidence="12">
    <location>
        <begin position="293"/>
        <end position="363"/>
    </location>
</feature>
<dbReference type="RefSeq" id="WP_394837364.1">
    <property type="nucleotide sequence ID" value="NZ_CP089929.1"/>
</dbReference>
<name>A0ABZ2L9U7_9BACT</name>
<dbReference type="InterPro" id="IPR027470">
    <property type="entry name" value="Cation_efflux_CTD"/>
</dbReference>
<evidence type="ECO:0000313" key="13">
    <source>
        <dbReference type="EMBL" id="WXB07699.1"/>
    </source>
</evidence>
<evidence type="ECO:0000256" key="4">
    <source>
        <dbReference type="ARBA" id="ARBA00022692"/>
    </source>
</evidence>
<feature type="transmembrane region" description="Helical" evidence="10">
    <location>
        <begin position="231"/>
        <end position="252"/>
    </location>
</feature>
<dbReference type="InterPro" id="IPR036837">
    <property type="entry name" value="Cation_efflux_CTD_sf"/>
</dbReference>
<evidence type="ECO:0000259" key="11">
    <source>
        <dbReference type="Pfam" id="PF01545"/>
    </source>
</evidence>
<evidence type="ECO:0000256" key="3">
    <source>
        <dbReference type="ARBA" id="ARBA00022448"/>
    </source>
</evidence>
<dbReference type="PANTHER" id="PTHR11562:SF17">
    <property type="entry name" value="RE54080P-RELATED"/>
    <property type="match status" value="1"/>
</dbReference>
<feature type="transmembrane region" description="Helical" evidence="10">
    <location>
        <begin position="172"/>
        <end position="193"/>
    </location>
</feature>
<evidence type="ECO:0000256" key="9">
    <source>
        <dbReference type="SAM" id="MobiDB-lite"/>
    </source>
</evidence>
<dbReference type="Pfam" id="PF01545">
    <property type="entry name" value="Cation_efflux"/>
    <property type="match status" value="1"/>
</dbReference>
<protein>
    <submittedName>
        <fullName evidence="13">Cation diffusion facilitator family transporter</fullName>
    </submittedName>
</protein>
<dbReference type="SUPFAM" id="SSF161111">
    <property type="entry name" value="Cation efflux protein transmembrane domain-like"/>
    <property type="match status" value="1"/>
</dbReference>
<keyword evidence="6 10" id="KW-1133">Transmembrane helix</keyword>
<keyword evidence="5" id="KW-0862">Zinc</keyword>
<keyword evidence="14" id="KW-1185">Reference proteome</keyword>
<keyword evidence="7" id="KW-0406">Ion transport</keyword>
<feature type="transmembrane region" description="Helical" evidence="10">
    <location>
        <begin position="142"/>
        <end position="160"/>
    </location>
</feature>
<dbReference type="PANTHER" id="PTHR11562">
    <property type="entry name" value="CATION EFFLUX PROTEIN/ ZINC TRANSPORTER"/>
    <property type="match status" value="1"/>
</dbReference>
<feature type="transmembrane region" description="Helical" evidence="10">
    <location>
        <begin position="71"/>
        <end position="92"/>
    </location>
</feature>
<dbReference type="InterPro" id="IPR058533">
    <property type="entry name" value="Cation_efflux_TM"/>
</dbReference>
<dbReference type="EMBL" id="CP089983">
    <property type="protein sequence ID" value="WXB07699.1"/>
    <property type="molecule type" value="Genomic_DNA"/>
</dbReference>
<comment type="similarity">
    <text evidence="2">Belongs to the cation diffusion facilitator (CDF) transporter (TC 2.A.4) family. SLC30A subfamily.</text>
</comment>
<dbReference type="InterPro" id="IPR027469">
    <property type="entry name" value="Cation_efflux_TMD_sf"/>
</dbReference>
<feature type="domain" description="Cation efflux protein transmembrane" evidence="11">
    <location>
        <begin position="75"/>
        <end position="284"/>
    </location>
</feature>
<evidence type="ECO:0000256" key="8">
    <source>
        <dbReference type="ARBA" id="ARBA00023136"/>
    </source>
</evidence>
<evidence type="ECO:0000256" key="6">
    <source>
        <dbReference type="ARBA" id="ARBA00022989"/>
    </source>
</evidence>
<evidence type="ECO:0000313" key="14">
    <source>
        <dbReference type="Proteomes" id="UP001374803"/>
    </source>
</evidence>
<keyword evidence="8 10" id="KW-0472">Membrane</keyword>
<evidence type="ECO:0000256" key="2">
    <source>
        <dbReference type="ARBA" id="ARBA00008873"/>
    </source>
</evidence>
<feature type="transmembrane region" description="Helical" evidence="10">
    <location>
        <begin position="258"/>
        <end position="276"/>
    </location>
</feature>
<reference evidence="13" key="1">
    <citation type="submission" date="2021-12" db="EMBL/GenBank/DDBJ databases">
        <title>Discovery of the Pendulisporaceae a myxobacterial family with distinct sporulation behavior and unique specialized metabolism.</title>
        <authorList>
            <person name="Garcia R."/>
            <person name="Popoff A."/>
            <person name="Bader C.D."/>
            <person name="Loehr J."/>
            <person name="Walesch S."/>
            <person name="Walt C."/>
            <person name="Boldt J."/>
            <person name="Bunk B."/>
            <person name="Haeckl F.J.F.P.J."/>
            <person name="Gunesch A.P."/>
            <person name="Birkelbach J."/>
            <person name="Nuebel U."/>
            <person name="Pietschmann T."/>
            <person name="Bach T."/>
            <person name="Mueller R."/>
        </authorList>
    </citation>
    <scope>NUCLEOTIDE SEQUENCE</scope>
    <source>
        <strain evidence="13">MSr11367</strain>
    </source>
</reference>
<evidence type="ECO:0000256" key="1">
    <source>
        <dbReference type="ARBA" id="ARBA00004141"/>
    </source>
</evidence>
<organism evidence="13 14">
    <name type="scientific">Pendulispora rubella</name>
    <dbReference type="NCBI Taxonomy" id="2741070"/>
    <lineage>
        <taxon>Bacteria</taxon>
        <taxon>Pseudomonadati</taxon>
        <taxon>Myxococcota</taxon>
        <taxon>Myxococcia</taxon>
        <taxon>Myxococcales</taxon>
        <taxon>Sorangiineae</taxon>
        <taxon>Pendulisporaceae</taxon>
        <taxon>Pendulispora</taxon>
    </lineage>
</organism>
<feature type="region of interest" description="Disordered" evidence="9">
    <location>
        <begin position="1"/>
        <end position="61"/>
    </location>
</feature>
<evidence type="ECO:0000256" key="5">
    <source>
        <dbReference type="ARBA" id="ARBA00022906"/>
    </source>
</evidence>
<comment type="subcellular location">
    <subcellularLocation>
        <location evidence="1">Membrane</location>
        <topology evidence="1">Multi-pass membrane protein</topology>
    </subcellularLocation>
</comment>
<dbReference type="Pfam" id="PF16916">
    <property type="entry name" value="ZT_dimer"/>
    <property type="match status" value="1"/>
</dbReference>
<dbReference type="SUPFAM" id="SSF160240">
    <property type="entry name" value="Cation efflux protein cytoplasmic domain-like"/>
    <property type="match status" value="1"/>
</dbReference>
<proteinExistence type="inferred from homology"/>
<accession>A0ABZ2L9U7</accession>
<keyword evidence="4 10" id="KW-0812">Transmembrane</keyword>
<sequence length="374" mass="40013">MAHQPSEQERPPEPGRGHSHASDHHHHHGEHHHHHGPHDHHGHGHGEHAAASHSRGAAKFTAAEARQAKRLGLVLGIIGVFFVFELAGAIAARSQVLKADALHLLMDVLAISMSIVAMKLAVRRPTPRFTFGLRRAEPVAAIFNALLVLVVTVEIVHDAIESLRGVGEPPAATIMLLVSMGALVVNGVSAWLLHDVIGHHGHGHHHHGHDHHDHAHDSGHGLNLRGARLHLLGDALGSLAALVAAVIIRLGGPPAVDAVASFLVALILVLGALGLLRDATLVLLEAAPVHLPVDAVRTIVRTFPGVREVHDMHVWTLGAGHDALIVHVRSDGDNPEFSTLASRLSKKLREEFSCEYVTVQVEKTDASCDAPSRD</sequence>
<keyword evidence="5" id="KW-0864">Zinc transport</keyword>
<dbReference type="InterPro" id="IPR050681">
    <property type="entry name" value="CDF/SLC30A"/>
</dbReference>
<feature type="compositionally biased region" description="Basic and acidic residues" evidence="9">
    <location>
        <begin position="1"/>
        <end position="22"/>
    </location>
</feature>
<dbReference type="Gene3D" id="1.20.1510.10">
    <property type="entry name" value="Cation efflux protein transmembrane domain"/>
    <property type="match status" value="1"/>
</dbReference>
<evidence type="ECO:0000256" key="7">
    <source>
        <dbReference type="ARBA" id="ARBA00023065"/>
    </source>
</evidence>
<dbReference type="Proteomes" id="UP001374803">
    <property type="component" value="Chromosome"/>
</dbReference>
<evidence type="ECO:0000259" key="12">
    <source>
        <dbReference type="Pfam" id="PF16916"/>
    </source>
</evidence>
<evidence type="ECO:0000256" key="10">
    <source>
        <dbReference type="SAM" id="Phobius"/>
    </source>
</evidence>